<proteinExistence type="inferred from homology"/>
<dbReference type="Pfam" id="PF11722">
    <property type="entry name" value="zf-TRM13_CCCH"/>
    <property type="match status" value="1"/>
</dbReference>
<dbReference type="EMBL" id="KQ972879">
    <property type="protein sequence ID" value="EFA11905.1"/>
    <property type="molecule type" value="Genomic_DNA"/>
</dbReference>
<keyword evidence="5 12" id="KW-0819">tRNA processing</keyword>
<evidence type="ECO:0000313" key="14">
    <source>
        <dbReference type="EMBL" id="EFA11905.1"/>
    </source>
</evidence>
<keyword evidence="3 12" id="KW-0808">Transferase</keyword>
<dbReference type="GO" id="GO:0008270">
    <property type="term" value="F:zinc ion binding"/>
    <property type="evidence" value="ECO:0007669"/>
    <property type="project" value="UniProtKB-KW"/>
</dbReference>
<organism evidence="14 15">
    <name type="scientific">Tribolium castaneum</name>
    <name type="common">Red flour beetle</name>
    <dbReference type="NCBI Taxonomy" id="7070"/>
    <lineage>
        <taxon>Eukaryota</taxon>
        <taxon>Metazoa</taxon>
        <taxon>Ecdysozoa</taxon>
        <taxon>Arthropoda</taxon>
        <taxon>Hexapoda</taxon>
        <taxon>Insecta</taxon>
        <taxon>Pterygota</taxon>
        <taxon>Neoptera</taxon>
        <taxon>Endopterygota</taxon>
        <taxon>Coleoptera</taxon>
        <taxon>Polyphaga</taxon>
        <taxon>Cucujiformia</taxon>
        <taxon>Tenebrionidae</taxon>
        <taxon>Tenebrionidae incertae sedis</taxon>
        <taxon>Tribolium</taxon>
    </lineage>
</organism>
<dbReference type="InterPro" id="IPR029063">
    <property type="entry name" value="SAM-dependent_MTases_sf"/>
</dbReference>
<evidence type="ECO:0000256" key="1">
    <source>
        <dbReference type="ARBA" id="ARBA00005265"/>
    </source>
</evidence>
<evidence type="ECO:0000256" key="6">
    <source>
        <dbReference type="ARBA" id="ARBA00022723"/>
    </source>
</evidence>
<evidence type="ECO:0000256" key="9">
    <source>
        <dbReference type="ARBA" id="ARBA00048165"/>
    </source>
</evidence>
<dbReference type="PROSITE" id="PS51800">
    <property type="entry name" value="ZF_CHHC_U11_48K"/>
    <property type="match status" value="1"/>
</dbReference>
<dbReference type="OMA" id="HRCSWRS"/>
<dbReference type="PANTHER" id="PTHR12998:SF0">
    <property type="entry name" value="TRNA:M(4)X MODIFICATION ENZYME TRM13 HOMOLOG"/>
    <property type="match status" value="1"/>
</dbReference>
<dbReference type="InterPro" id="IPR021721">
    <property type="entry name" value="Znf_CCCH-type_TRM13"/>
</dbReference>
<sequence length="390" mass="43220">MSEEPPHCNHFVIRKKRFCRMTVKPGDTFCGEHQPAGATTDDKIRIVCPLDPKHTCYAHNLRKHLKICNARPGAPVPYLQPGVNSGGAPEDHKLLSEFAPSDIVAVIGKINTIFEDCLRGKITSKLGGHKVVEAEMAKPEYGDKSKKHLKQASAILGLLDESGLIKPETCFVEFGAGRGLLSYWLAQACPQATFLLIERSSPKHKRDNKLEKSDKVRRIRADIADLVLDKLDAVSGNPIVGVTKHLCGDATDLALRCLANVSSVKVGGLTMTFCCHHRCRWPSYVGKDFFNRFGLTKNDFEMMCGMSSWATCGTGFSREKNQTGGTVEGNDRDKEIGVTRSQKEELGRRSKAILNWGRLQFLEGLGFECRLHYYVEADVSLENVCIVAKK</sequence>
<protein>
    <recommendedName>
        <fullName evidence="12">tRNA:m(4)X modification enzyme TRM13</fullName>
        <ecNumber evidence="12">2.1.1.225</ecNumber>
    </recommendedName>
</protein>
<evidence type="ECO:0000256" key="4">
    <source>
        <dbReference type="ARBA" id="ARBA00022691"/>
    </source>
</evidence>
<keyword evidence="2 12" id="KW-0489">Methyltransferase</keyword>
<dbReference type="InterPro" id="IPR039044">
    <property type="entry name" value="Trm13"/>
</dbReference>
<dbReference type="OrthoDB" id="258806at2759"/>
<dbReference type="InterPro" id="IPR007871">
    <property type="entry name" value="Methyltransferase_TRM13"/>
</dbReference>
<evidence type="ECO:0000256" key="11">
    <source>
        <dbReference type="ARBA" id="ARBA00049393"/>
    </source>
</evidence>
<evidence type="ECO:0000256" key="12">
    <source>
        <dbReference type="RuleBase" id="RU367103"/>
    </source>
</evidence>
<dbReference type="Pfam" id="PF05253">
    <property type="entry name" value="zf-U11-48K"/>
    <property type="match status" value="1"/>
</dbReference>
<keyword evidence="7 12" id="KW-0863">Zinc-finger</keyword>
<evidence type="ECO:0000256" key="8">
    <source>
        <dbReference type="ARBA" id="ARBA00022833"/>
    </source>
</evidence>
<dbReference type="Proteomes" id="UP000007266">
    <property type="component" value="Unassembled WGS sequence"/>
</dbReference>
<name>D7EIE5_TRICA</name>
<dbReference type="EC" id="2.1.1.225" evidence="12"/>
<comment type="catalytic activity">
    <reaction evidence="9 12">
        <text>cytidine(4) in tRNA(Pro) + S-adenosyl-L-methionine = 2'-O-methylcytidine(4) in tRNA(Pro) + S-adenosyl-L-homocysteine + H(+)</text>
        <dbReference type="Rhea" id="RHEA:32767"/>
        <dbReference type="Rhea" id="RHEA-COMP:10397"/>
        <dbReference type="Rhea" id="RHEA-COMP:10398"/>
        <dbReference type="ChEBI" id="CHEBI:15378"/>
        <dbReference type="ChEBI" id="CHEBI:57856"/>
        <dbReference type="ChEBI" id="CHEBI:59789"/>
        <dbReference type="ChEBI" id="CHEBI:74495"/>
        <dbReference type="ChEBI" id="CHEBI:82748"/>
        <dbReference type="EC" id="2.1.1.225"/>
    </reaction>
</comment>
<comment type="similarity">
    <text evidence="1 12">Belongs to the methyltransferase TRM13 family.</text>
</comment>
<dbReference type="GO" id="GO:0030488">
    <property type="term" value="P:tRNA methylation"/>
    <property type="evidence" value="ECO:0000318"/>
    <property type="project" value="GO_Central"/>
</dbReference>
<dbReference type="Pfam" id="PF05206">
    <property type="entry name" value="TRM13"/>
    <property type="match status" value="1"/>
</dbReference>
<dbReference type="SUPFAM" id="SSF53335">
    <property type="entry name" value="S-adenosyl-L-methionine-dependent methyltransferases"/>
    <property type="match status" value="1"/>
</dbReference>
<dbReference type="Gene3D" id="3.40.50.150">
    <property type="entry name" value="Vaccinia Virus protein VP39"/>
    <property type="match status" value="1"/>
</dbReference>
<evidence type="ECO:0000259" key="13">
    <source>
        <dbReference type="PROSITE" id="PS51800"/>
    </source>
</evidence>
<reference evidence="14 15" key="2">
    <citation type="journal article" date="2010" name="Nucleic Acids Res.">
        <title>BeetleBase in 2010: revisions to provide comprehensive genomic information for Tribolium castaneum.</title>
        <authorList>
            <person name="Kim H.S."/>
            <person name="Murphy T."/>
            <person name="Xia J."/>
            <person name="Caragea D."/>
            <person name="Park Y."/>
            <person name="Beeman R.W."/>
            <person name="Lorenzen M.D."/>
            <person name="Butcher S."/>
            <person name="Manak J.R."/>
            <person name="Brown S.J."/>
        </authorList>
    </citation>
    <scope>NUCLEOTIDE SEQUENCE [LARGE SCALE GENOMIC DNA]</scope>
    <source>
        <strain evidence="14 15">Georgia GA2</strain>
    </source>
</reference>
<gene>
    <name evidence="14" type="primary">AUGUSTUS-3.0.2_04062</name>
    <name evidence="14" type="ORF">TcasGA2_TC004062</name>
</gene>
<comment type="function">
    <text evidence="12">tRNA methylase which 2'-O-methylates cytidine(4) in tRNA(Pro) and tRNA(Gly)(GCC), and adenosine(4) in tRNA(His).</text>
</comment>
<reference evidence="14 15" key="1">
    <citation type="journal article" date="2008" name="Nature">
        <title>The genome of the model beetle and pest Tribolium castaneum.</title>
        <authorList>
            <consortium name="Tribolium Genome Sequencing Consortium"/>
            <person name="Richards S."/>
            <person name="Gibbs R.A."/>
            <person name="Weinstock G.M."/>
            <person name="Brown S.J."/>
            <person name="Denell R."/>
            <person name="Beeman R.W."/>
            <person name="Gibbs R."/>
            <person name="Beeman R.W."/>
            <person name="Brown S.J."/>
            <person name="Bucher G."/>
            <person name="Friedrich M."/>
            <person name="Grimmelikhuijzen C.J."/>
            <person name="Klingler M."/>
            <person name="Lorenzen M."/>
            <person name="Richards S."/>
            <person name="Roth S."/>
            <person name="Schroder R."/>
            <person name="Tautz D."/>
            <person name="Zdobnov E.M."/>
            <person name="Muzny D."/>
            <person name="Gibbs R.A."/>
            <person name="Weinstock G.M."/>
            <person name="Attaway T."/>
            <person name="Bell S."/>
            <person name="Buhay C.J."/>
            <person name="Chandrabose M.N."/>
            <person name="Chavez D."/>
            <person name="Clerk-Blankenburg K.P."/>
            <person name="Cree A."/>
            <person name="Dao M."/>
            <person name="Davis C."/>
            <person name="Chacko J."/>
            <person name="Dinh H."/>
            <person name="Dugan-Rocha S."/>
            <person name="Fowler G."/>
            <person name="Garner T.T."/>
            <person name="Garnes J."/>
            <person name="Gnirke A."/>
            <person name="Hawes A."/>
            <person name="Hernandez J."/>
            <person name="Hines S."/>
            <person name="Holder M."/>
            <person name="Hume J."/>
            <person name="Jhangiani S.N."/>
            <person name="Joshi V."/>
            <person name="Khan Z.M."/>
            <person name="Jackson L."/>
            <person name="Kovar C."/>
            <person name="Kowis A."/>
            <person name="Lee S."/>
            <person name="Lewis L.R."/>
            <person name="Margolis J."/>
            <person name="Morgan M."/>
            <person name="Nazareth L.V."/>
            <person name="Nguyen N."/>
            <person name="Okwuonu G."/>
            <person name="Parker D."/>
            <person name="Richards S."/>
            <person name="Ruiz S.J."/>
            <person name="Santibanez J."/>
            <person name="Savard J."/>
            <person name="Scherer S.E."/>
            <person name="Schneider B."/>
            <person name="Sodergren E."/>
            <person name="Tautz D."/>
            <person name="Vattahil S."/>
            <person name="Villasana D."/>
            <person name="White C.S."/>
            <person name="Wright R."/>
            <person name="Park Y."/>
            <person name="Beeman R.W."/>
            <person name="Lord J."/>
            <person name="Oppert B."/>
            <person name="Lorenzen M."/>
            <person name="Brown S."/>
            <person name="Wang L."/>
            <person name="Savard J."/>
            <person name="Tautz D."/>
            <person name="Richards S."/>
            <person name="Weinstock G."/>
            <person name="Gibbs R.A."/>
            <person name="Liu Y."/>
            <person name="Worley K."/>
            <person name="Weinstock G."/>
            <person name="Elsik C.G."/>
            <person name="Reese J.T."/>
            <person name="Elhaik E."/>
            <person name="Landan G."/>
            <person name="Graur D."/>
            <person name="Arensburger P."/>
            <person name="Atkinson P."/>
            <person name="Beeman R.W."/>
            <person name="Beidler J."/>
            <person name="Brown S.J."/>
            <person name="Demuth J.P."/>
            <person name="Drury D.W."/>
            <person name="Du Y.Z."/>
            <person name="Fujiwara H."/>
            <person name="Lorenzen M."/>
            <person name="Maselli V."/>
            <person name="Osanai M."/>
            <person name="Park Y."/>
            <person name="Robertson H.M."/>
            <person name="Tu Z."/>
            <person name="Wang J.J."/>
            <person name="Wang S."/>
            <person name="Richards S."/>
            <person name="Song H."/>
            <person name="Zhang L."/>
            <person name="Sodergren E."/>
            <person name="Werner D."/>
            <person name="Stanke M."/>
            <person name="Morgenstern B."/>
            <person name="Solovyev V."/>
            <person name="Kosarev P."/>
            <person name="Brown G."/>
            <person name="Chen H.C."/>
            <person name="Ermolaeva O."/>
            <person name="Hlavina W."/>
            <person name="Kapustin Y."/>
            <person name="Kiryutin B."/>
            <person name="Kitts P."/>
            <person name="Maglott D."/>
            <person name="Pruitt K."/>
            <person name="Sapojnikov V."/>
            <person name="Souvorov A."/>
            <person name="Mackey A.J."/>
            <person name="Waterhouse R.M."/>
            <person name="Wyder S."/>
            <person name="Zdobnov E.M."/>
            <person name="Zdobnov E.M."/>
            <person name="Wyder S."/>
            <person name="Kriventseva E.V."/>
            <person name="Kadowaki T."/>
            <person name="Bork P."/>
            <person name="Aranda M."/>
            <person name="Bao R."/>
            <person name="Beermann A."/>
            <person name="Berns N."/>
            <person name="Bolognesi R."/>
            <person name="Bonneton F."/>
            <person name="Bopp D."/>
            <person name="Brown S.J."/>
            <person name="Bucher G."/>
            <person name="Butts T."/>
            <person name="Chaumot A."/>
            <person name="Denell R.E."/>
            <person name="Ferrier D.E."/>
            <person name="Friedrich M."/>
            <person name="Gordon C.M."/>
            <person name="Jindra M."/>
            <person name="Klingler M."/>
            <person name="Lan Q."/>
            <person name="Lattorff H.M."/>
            <person name="Laudet V."/>
            <person name="von Levetsow C."/>
            <person name="Liu Z."/>
            <person name="Lutz R."/>
            <person name="Lynch J.A."/>
            <person name="da Fonseca R.N."/>
            <person name="Posnien N."/>
            <person name="Reuter R."/>
            <person name="Roth S."/>
            <person name="Savard J."/>
            <person name="Schinko J.B."/>
            <person name="Schmitt C."/>
            <person name="Schoppmeier M."/>
            <person name="Schroder R."/>
            <person name="Shippy T.D."/>
            <person name="Simonnet F."/>
            <person name="Marques-Souza H."/>
            <person name="Tautz D."/>
            <person name="Tomoyasu Y."/>
            <person name="Trauner J."/>
            <person name="Van der Zee M."/>
            <person name="Vervoort M."/>
            <person name="Wittkopp N."/>
            <person name="Wimmer E.A."/>
            <person name="Yang X."/>
            <person name="Jones A.K."/>
            <person name="Sattelle D.B."/>
            <person name="Ebert P.R."/>
            <person name="Nelson D."/>
            <person name="Scott J.G."/>
            <person name="Beeman R.W."/>
            <person name="Muthukrishnan S."/>
            <person name="Kramer K.J."/>
            <person name="Arakane Y."/>
            <person name="Beeman R.W."/>
            <person name="Zhu Q."/>
            <person name="Hogenkamp D."/>
            <person name="Dixit R."/>
            <person name="Oppert B."/>
            <person name="Jiang H."/>
            <person name="Zou Z."/>
            <person name="Marshall J."/>
            <person name="Elpidina E."/>
            <person name="Vinokurov K."/>
            <person name="Oppert C."/>
            <person name="Zou Z."/>
            <person name="Evans J."/>
            <person name="Lu Z."/>
            <person name="Zhao P."/>
            <person name="Sumathipala N."/>
            <person name="Altincicek B."/>
            <person name="Vilcinskas A."/>
            <person name="Williams M."/>
            <person name="Hultmark D."/>
            <person name="Hetru C."/>
            <person name="Jiang H."/>
            <person name="Grimmelikhuijzen C.J."/>
            <person name="Hauser F."/>
            <person name="Cazzamali G."/>
            <person name="Williamson M."/>
            <person name="Park Y."/>
            <person name="Li B."/>
            <person name="Tanaka Y."/>
            <person name="Predel R."/>
            <person name="Neupert S."/>
            <person name="Schachtner J."/>
            <person name="Verleyen P."/>
            <person name="Raible F."/>
            <person name="Bork P."/>
            <person name="Friedrich M."/>
            <person name="Walden K.K."/>
            <person name="Robertson H.M."/>
            <person name="Angeli S."/>
            <person name="Foret S."/>
            <person name="Bucher G."/>
            <person name="Schuetz S."/>
            <person name="Maleszka R."/>
            <person name="Wimmer E.A."/>
            <person name="Beeman R.W."/>
            <person name="Lorenzen M."/>
            <person name="Tomoyasu Y."/>
            <person name="Miller S.C."/>
            <person name="Grossmann D."/>
            <person name="Bucher G."/>
        </authorList>
    </citation>
    <scope>NUCLEOTIDE SEQUENCE [LARGE SCALE GENOMIC DNA]</scope>
    <source>
        <strain evidence="14 15">Georgia GA2</strain>
    </source>
</reference>
<accession>D7EIE5</accession>
<dbReference type="AlphaFoldDB" id="D7EIE5"/>
<keyword evidence="15" id="KW-1185">Reference proteome</keyword>
<dbReference type="HOGENOM" id="CLU_027610_1_0_1"/>
<evidence type="ECO:0000256" key="5">
    <source>
        <dbReference type="ARBA" id="ARBA00022694"/>
    </source>
</evidence>
<evidence type="ECO:0000256" key="2">
    <source>
        <dbReference type="ARBA" id="ARBA00022603"/>
    </source>
</evidence>
<keyword evidence="4 12" id="KW-0949">S-adenosyl-L-methionine</keyword>
<dbReference type="GO" id="GO:0008175">
    <property type="term" value="F:tRNA methyltransferase activity"/>
    <property type="evidence" value="ECO:0000318"/>
    <property type="project" value="GO_Central"/>
</dbReference>
<keyword evidence="8 12" id="KW-0862">Zinc</keyword>
<feature type="domain" description="CHHC U11-48K-type" evidence="13">
    <location>
        <begin position="45"/>
        <end position="72"/>
    </location>
</feature>
<dbReference type="eggNOG" id="KOG2811">
    <property type="taxonomic scope" value="Eukaryota"/>
</dbReference>
<evidence type="ECO:0000313" key="15">
    <source>
        <dbReference type="Proteomes" id="UP000007266"/>
    </source>
</evidence>
<dbReference type="STRING" id="7070.D7EIE5"/>
<evidence type="ECO:0000256" key="10">
    <source>
        <dbReference type="ARBA" id="ARBA00048635"/>
    </source>
</evidence>
<dbReference type="FunCoup" id="D7EIE5">
    <property type="interactions" value="1193"/>
</dbReference>
<evidence type="ECO:0000256" key="3">
    <source>
        <dbReference type="ARBA" id="ARBA00022679"/>
    </source>
</evidence>
<dbReference type="InParanoid" id="D7EIE5"/>
<dbReference type="PhylomeDB" id="D7EIE5"/>
<keyword evidence="6 12" id="KW-0479">Metal-binding</keyword>
<evidence type="ECO:0000256" key="7">
    <source>
        <dbReference type="ARBA" id="ARBA00022771"/>
    </source>
</evidence>
<comment type="catalytic activity">
    <reaction evidence="11 12">
        <text>adenosine(4) in tRNA(His) + S-adenosyl-L-methionine = 2'-O-methyladenosine(4) in tRNA(His) + S-adenosyl-L-homocysteine + H(+)</text>
        <dbReference type="Rhea" id="RHEA:43196"/>
        <dbReference type="Rhea" id="RHEA-COMP:10401"/>
        <dbReference type="Rhea" id="RHEA-COMP:10402"/>
        <dbReference type="ChEBI" id="CHEBI:15378"/>
        <dbReference type="ChEBI" id="CHEBI:57856"/>
        <dbReference type="ChEBI" id="CHEBI:59789"/>
        <dbReference type="ChEBI" id="CHEBI:74411"/>
        <dbReference type="ChEBI" id="CHEBI:74477"/>
        <dbReference type="EC" id="2.1.1.225"/>
    </reaction>
</comment>
<dbReference type="KEGG" id="tca:657298"/>
<dbReference type="GO" id="GO:0106050">
    <property type="term" value="F:tRNA 2'-O-methyltransferase activity"/>
    <property type="evidence" value="ECO:0007669"/>
    <property type="project" value="UniProtKB-UniRule"/>
</dbReference>
<comment type="catalytic activity">
    <reaction evidence="10 12">
        <text>cytidine(4) in tRNA(Gly)(GCC) + S-adenosyl-L-methionine = 2'-O-methylcytidine(4) in tRNA(Gly)(GCC) + S-adenosyl-L-homocysteine + H(+)</text>
        <dbReference type="Rhea" id="RHEA:43192"/>
        <dbReference type="Rhea" id="RHEA-COMP:10399"/>
        <dbReference type="Rhea" id="RHEA-COMP:10400"/>
        <dbReference type="ChEBI" id="CHEBI:15378"/>
        <dbReference type="ChEBI" id="CHEBI:57856"/>
        <dbReference type="ChEBI" id="CHEBI:59789"/>
        <dbReference type="ChEBI" id="CHEBI:74495"/>
        <dbReference type="ChEBI" id="CHEBI:82748"/>
        <dbReference type="EC" id="2.1.1.225"/>
    </reaction>
</comment>
<dbReference type="InterPro" id="IPR022776">
    <property type="entry name" value="TRM13/UPF0224_CHHC_Znf_dom"/>
</dbReference>
<dbReference type="PANTHER" id="PTHR12998">
    <property type="entry name" value="TRNA:M(4)X MODIFICATION ENZYME TRM13 HOMOLOG"/>
    <property type="match status" value="1"/>
</dbReference>